<dbReference type="Proteomes" id="UP000694863">
    <property type="component" value="Unplaced"/>
</dbReference>
<dbReference type="RefSeq" id="XP_045142701.1">
    <property type="nucleotide sequence ID" value="XM_045286766.1"/>
</dbReference>
<protein>
    <submittedName>
        <fullName evidence="2">Protein FAM149A isoform X1</fullName>
    </submittedName>
</protein>
<sequence length="461" mass="51580">MLFEGKVSAQTQNLLTECSEWAGRSLHLRVLGRQLILPTEEGVQHFQSSGPSFITHRPSLESRECNSNKELCISGSQIFPAAFSAPALAGTEDSGIADLRACSLLEEEIYDVEGKIEEYFAFDGKEEDDECLEQKKAPRGRRGRKHGLPPISPHACIKDAVAAEVFDHVWGNVVALLEELVRKHWERTLTDGKKQKEKLKVETKSQHILISRFNTDPTSVPPSRSSETRSISLASHLIQPQIHRFSNNFYSDLNGVMTIQTKPLQQRPTYVADRTHNEQEDKPTRPDASAASSRWHRLSRTADVRGQPASSKKTPLHRRLPSLTSESQRLRTPNVYSDEVLRGTKLQTGTDHRSSPVQTLRNRLPPIGSETGEQNATVPGSRPVSYRGRNPQNRVLSAVPDGLERSPRRERTVTGDQFSRPSTTHAFPVVRLASKKFPDTSGICRPLVDRPKFSDRVTTPV</sequence>
<reference evidence="2" key="1">
    <citation type="submission" date="2025-08" db="UniProtKB">
        <authorList>
            <consortium name="RefSeq"/>
        </authorList>
    </citation>
    <scope>IDENTIFICATION</scope>
</reference>
<evidence type="ECO:0000313" key="2">
    <source>
        <dbReference type="RefSeq" id="XP_045142701.1"/>
    </source>
</evidence>
<name>A0AC55CT77_ECHTE</name>
<organism evidence="1 2">
    <name type="scientific">Echinops telfairi</name>
    <name type="common">Lesser hedgehog tenrec</name>
    <dbReference type="NCBI Taxonomy" id="9371"/>
    <lineage>
        <taxon>Eukaryota</taxon>
        <taxon>Metazoa</taxon>
        <taxon>Chordata</taxon>
        <taxon>Craniata</taxon>
        <taxon>Vertebrata</taxon>
        <taxon>Euteleostomi</taxon>
        <taxon>Mammalia</taxon>
        <taxon>Eutheria</taxon>
        <taxon>Afrotheria</taxon>
        <taxon>Tenrecidae</taxon>
        <taxon>Tenrecinae</taxon>
        <taxon>Echinops</taxon>
    </lineage>
</organism>
<accession>A0AC55CT77</accession>
<evidence type="ECO:0000313" key="1">
    <source>
        <dbReference type="Proteomes" id="UP000694863"/>
    </source>
</evidence>
<proteinExistence type="predicted"/>
<gene>
    <name evidence="2" type="primary">FAM149A</name>
</gene>
<keyword evidence="1" id="KW-1185">Reference proteome</keyword>